<dbReference type="AlphaFoldDB" id="A0A926IJZ4"/>
<evidence type="ECO:0000256" key="4">
    <source>
        <dbReference type="ARBA" id="ARBA00022692"/>
    </source>
</evidence>
<dbReference type="Proteomes" id="UP000601171">
    <property type="component" value="Unassembled WGS sequence"/>
</dbReference>
<protein>
    <submittedName>
        <fullName evidence="9">LTA synthase family protein</fullName>
    </submittedName>
</protein>
<keyword evidence="4 7" id="KW-0812">Transmembrane</keyword>
<evidence type="ECO:0000313" key="9">
    <source>
        <dbReference type="EMBL" id="MBC8587971.1"/>
    </source>
</evidence>
<dbReference type="SUPFAM" id="SSF53649">
    <property type="entry name" value="Alkaline phosphatase-like"/>
    <property type="match status" value="1"/>
</dbReference>
<evidence type="ECO:0000256" key="7">
    <source>
        <dbReference type="SAM" id="Phobius"/>
    </source>
</evidence>
<evidence type="ECO:0000313" key="10">
    <source>
        <dbReference type="Proteomes" id="UP000601171"/>
    </source>
</evidence>
<evidence type="ECO:0000256" key="5">
    <source>
        <dbReference type="ARBA" id="ARBA00022989"/>
    </source>
</evidence>
<dbReference type="EMBL" id="JACRTG010000018">
    <property type="protein sequence ID" value="MBC8587971.1"/>
    <property type="molecule type" value="Genomic_DNA"/>
</dbReference>
<evidence type="ECO:0000256" key="6">
    <source>
        <dbReference type="ARBA" id="ARBA00023136"/>
    </source>
</evidence>
<feature type="transmembrane region" description="Helical" evidence="7">
    <location>
        <begin position="20"/>
        <end position="39"/>
    </location>
</feature>
<sequence>MRHSQRELFRFKNKKIEGIFTFIILILLSFLITCITLMFSTATWDLSMPLFRSYFKSPLLLLMNFIPVFLLMIVLYLAFNRLWLSFFISSLLFVIMSFVNKSKLTFRDDPFSFIDIKLIRESLEMAERYKIRLSLNMIILVISLVVITILLKILFNYKIDSNKIRLSLLAVLIIASIAIYKPYFNTEVYNEIGDKSLINIWSQTQQFQSKGFVYPFIYSIKDAQDTKLEGYDEKKAVEELNNMSYYDIPEDRKVNVIAIMLEAYNDFSKFDTVDLGIDVYKNFHDIQKESIHGNLVTNIFAGDTIQTERSFITGYHNHPKYFKETNSFVWYFKEQGYHTEAMHPIYGWFYNRRNINPYLGFDSFDFYENKYKDIREEFFEDYDFFDFILEGYKDARENNTPYFNFSVTYQNHGPYSDEKYSENQFLLKKSHYDDKLYNIVNNYLAGIKKTDEALKKLVDNLRNVEEPTVVVVFGDHNPWLGKDAACYEMMDIDLDLSTEDGFENYFETPYIIWGNEAAKQALNRDFAGVGEDISPNFLMSELFQYLGWEGNEYMQYLMNVREHFDVVNKVNFKENGKYTSVLSRENQQLYEDFLNVEYYQSHSFKKR</sequence>
<feature type="transmembrane region" description="Helical" evidence="7">
    <location>
        <begin position="166"/>
        <end position="184"/>
    </location>
</feature>
<dbReference type="InterPro" id="IPR050448">
    <property type="entry name" value="OpgB/LTA_synthase_biosynth"/>
</dbReference>
<feature type="transmembrane region" description="Helical" evidence="7">
    <location>
        <begin position="133"/>
        <end position="154"/>
    </location>
</feature>
<feature type="transmembrane region" description="Helical" evidence="7">
    <location>
        <begin position="59"/>
        <end position="77"/>
    </location>
</feature>
<feature type="transmembrane region" description="Helical" evidence="7">
    <location>
        <begin position="82"/>
        <end position="99"/>
    </location>
</feature>
<proteinExistence type="predicted"/>
<evidence type="ECO:0000259" key="8">
    <source>
        <dbReference type="Pfam" id="PF00884"/>
    </source>
</evidence>
<keyword evidence="10" id="KW-1185">Reference proteome</keyword>
<organism evidence="9 10">
    <name type="scientific">Paratissierella segnis</name>
    <dbReference type="NCBI Taxonomy" id="2763679"/>
    <lineage>
        <taxon>Bacteria</taxon>
        <taxon>Bacillati</taxon>
        <taxon>Bacillota</taxon>
        <taxon>Tissierellia</taxon>
        <taxon>Tissierellales</taxon>
        <taxon>Tissierellaceae</taxon>
        <taxon>Paratissierella</taxon>
    </lineage>
</organism>
<feature type="domain" description="Sulfatase N-terminal" evidence="8">
    <location>
        <begin position="255"/>
        <end position="547"/>
    </location>
</feature>
<dbReference type="InterPro" id="IPR000917">
    <property type="entry name" value="Sulfatase_N"/>
</dbReference>
<dbReference type="InterPro" id="IPR017850">
    <property type="entry name" value="Alkaline_phosphatase_core_sf"/>
</dbReference>
<keyword evidence="3" id="KW-1003">Cell membrane</keyword>
<keyword evidence="6 7" id="KW-0472">Membrane</keyword>
<evidence type="ECO:0000256" key="1">
    <source>
        <dbReference type="ARBA" id="ARBA00004651"/>
    </source>
</evidence>
<dbReference type="PANTHER" id="PTHR47371:SF3">
    <property type="entry name" value="PHOSPHOGLYCEROL TRANSFERASE I"/>
    <property type="match status" value="1"/>
</dbReference>
<dbReference type="Pfam" id="PF00884">
    <property type="entry name" value="Sulfatase"/>
    <property type="match status" value="1"/>
</dbReference>
<accession>A0A926IJZ4</accession>
<comment type="subcellular location">
    <subcellularLocation>
        <location evidence="1">Cell membrane</location>
        <topology evidence="1">Multi-pass membrane protein</topology>
    </subcellularLocation>
</comment>
<comment type="pathway">
    <text evidence="2">Cell wall biogenesis; lipoteichoic acid biosynthesis.</text>
</comment>
<dbReference type="GO" id="GO:0005886">
    <property type="term" value="C:plasma membrane"/>
    <property type="evidence" value="ECO:0007669"/>
    <property type="project" value="UniProtKB-SubCell"/>
</dbReference>
<name>A0A926IJZ4_9FIRM</name>
<dbReference type="Gene3D" id="3.40.720.10">
    <property type="entry name" value="Alkaline Phosphatase, subunit A"/>
    <property type="match status" value="1"/>
</dbReference>
<keyword evidence="5 7" id="KW-1133">Transmembrane helix</keyword>
<evidence type="ECO:0000256" key="2">
    <source>
        <dbReference type="ARBA" id="ARBA00004936"/>
    </source>
</evidence>
<comment type="caution">
    <text evidence="9">The sequence shown here is derived from an EMBL/GenBank/DDBJ whole genome shotgun (WGS) entry which is preliminary data.</text>
</comment>
<reference evidence="9" key="1">
    <citation type="submission" date="2020-08" db="EMBL/GenBank/DDBJ databases">
        <title>Genome public.</title>
        <authorList>
            <person name="Liu C."/>
            <person name="Sun Q."/>
        </authorList>
    </citation>
    <scope>NUCLEOTIDE SEQUENCE</scope>
    <source>
        <strain evidence="9">BX21</strain>
    </source>
</reference>
<gene>
    <name evidence="9" type="ORF">H8707_06945</name>
</gene>
<dbReference type="CDD" id="cd16015">
    <property type="entry name" value="LTA_synthase"/>
    <property type="match status" value="1"/>
</dbReference>
<evidence type="ECO:0000256" key="3">
    <source>
        <dbReference type="ARBA" id="ARBA00022475"/>
    </source>
</evidence>
<dbReference type="PANTHER" id="PTHR47371">
    <property type="entry name" value="LIPOTEICHOIC ACID SYNTHASE"/>
    <property type="match status" value="1"/>
</dbReference>